<dbReference type="SUPFAM" id="SSF54523">
    <property type="entry name" value="Pili subunits"/>
    <property type="match status" value="1"/>
</dbReference>
<name>A0ABR8VXF2_9GAMM</name>
<keyword evidence="2" id="KW-0472">Membrane</keyword>
<organism evidence="3 4">
    <name type="scientific">Acinetobacter pecorum</name>
    <dbReference type="NCBI Taxonomy" id="2762215"/>
    <lineage>
        <taxon>Bacteria</taxon>
        <taxon>Pseudomonadati</taxon>
        <taxon>Pseudomonadota</taxon>
        <taxon>Gammaproteobacteria</taxon>
        <taxon>Moraxellales</taxon>
        <taxon>Moraxellaceae</taxon>
        <taxon>Acinetobacter</taxon>
    </lineage>
</organism>
<dbReference type="Proteomes" id="UP000621930">
    <property type="component" value="Unassembled WGS sequence"/>
</dbReference>
<dbReference type="Pfam" id="PF07963">
    <property type="entry name" value="N_methyl"/>
    <property type="match status" value="1"/>
</dbReference>
<dbReference type="RefSeq" id="WP_191730953.1">
    <property type="nucleotide sequence ID" value="NZ_JACSPT010000010.1"/>
</dbReference>
<dbReference type="InterPro" id="IPR000983">
    <property type="entry name" value="Bac_GSPG_pilin"/>
</dbReference>
<evidence type="ECO:0000313" key="3">
    <source>
        <dbReference type="EMBL" id="MBD8009453.1"/>
    </source>
</evidence>
<evidence type="ECO:0000313" key="4">
    <source>
        <dbReference type="Proteomes" id="UP000621930"/>
    </source>
</evidence>
<comment type="caution">
    <text evidence="3">The sequence shown here is derived from an EMBL/GenBank/DDBJ whole genome shotgun (WGS) entry which is preliminary data.</text>
</comment>
<feature type="transmembrane region" description="Helical" evidence="2">
    <location>
        <begin position="12"/>
        <end position="34"/>
    </location>
</feature>
<dbReference type="EMBL" id="JACSPT010000010">
    <property type="protein sequence ID" value="MBD8009453.1"/>
    <property type="molecule type" value="Genomic_DNA"/>
</dbReference>
<dbReference type="NCBIfam" id="TIGR02532">
    <property type="entry name" value="IV_pilin_GFxxxE"/>
    <property type="match status" value="1"/>
</dbReference>
<keyword evidence="2" id="KW-0812">Transmembrane</keyword>
<keyword evidence="4" id="KW-1185">Reference proteome</keyword>
<dbReference type="InterPro" id="IPR012902">
    <property type="entry name" value="N_methyl_site"/>
</dbReference>
<proteinExistence type="predicted"/>
<evidence type="ECO:0000256" key="2">
    <source>
        <dbReference type="SAM" id="Phobius"/>
    </source>
</evidence>
<dbReference type="InterPro" id="IPR045584">
    <property type="entry name" value="Pilin-like"/>
</dbReference>
<dbReference type="InterPro" id="IPR031982">
    <property type="entry name" value="PilE-like"/>
</dbReference>
<keyword evidence="1" id="KW-0488">Methylation</keyword>
<evidence type="ECO:0000256" key="1">
    <source>
        <dbReference type="ARBA" id="ARBA00022481"/>
    </source>
</evidence>
<gene>
    <name evidence="3" type="ORF">H9629_08895</name>
</gene>
<keyword evidence="2" id="KW-1133">Transmembrane helix</keyword>
<dbReference type="PRINTS" id="PR00813">
    <property type="entry name" value="BCTERIALGSPG"/>
</dbReference>
<sequence length="157" mass="17568">MKKFKEDLRRVKGFTLIELMIVVAIIAILAAIAYPSYQQYVKRTKRVEAQAYLVELAHKLESYKLVNKSFSGLEISDIGSAAFPLTGTPTYTIELTDRNNVSFITGASPNEQTWLLKAIPTGSQADDGDLTLNNTEEKCWYKNAAYATGPCYSWTDK</sequence>
<dbReference type="PANTHER" id="PTHR30093">
    <property type="entry name" value="GENERAL SECRETION PATHWAY PROTEIN G"/>
    <property type="match status" value="1"/>
</dbReference>
<dbReference type="PROSITE" id="PS00409">
    <property type="entry name" value="PROKAR_NTER_METHYL"/>
    <property type="match status" value="1"/>
</dbReference>
<reference evidence="3 4" key="1">
    <citation type="submission" date="2020-08" db="EMBL/GenBank/DDBJ databases">
        <title>A Genomic Blueprint of the Chicken Gut Microbiome.</title>
        <authorList>
            <person name="Gilroy R."/>
            <person name="Ravi A."/>
            <person name="Getino M."/>
            <person name="Pursley I."/>
            <person name="Horton D.L."/>
            <person name="Alikhan N.-F."/>
            <person name="Baker D."/>
            <person name="Gharbi K."/>
            <person name="Hall N."/>
            <person name="Watson M."/>
            <person name="Adriaenssens E.M."/>
            <person name="Foster-Nyarko E."/>
            <person name="Jarju S."/>
            <person name="Secka A."/>
            <person name="Antonio M."/>
            <person name="Oren A."/>
            <person name="Chaudhuri R."/>
            <person name="La Ragione R.M."/>
            <person name="Hildebrand F."/>
            <person name="Pallen M.J."/>
        </authorList>
    </citation>
    <scope>NUCLEOTIDE SEQUENCE [LARGE SCALE GENOMIC DNA]</scope>
    <source>
        <strain evidence="3 4">Sa1BUA6</strain>
    </source>
</reference>
<protein>
    <submittedName>
        <fullName evidence="3">Prepilin-type N-terminal cleavage/methylation domain-containing protein</fullName>
    </submittedName>
</protein>
<dbReference type="PANTHER" id="PTHR30093:SF47">
    <property type="entry name" value="TYPE IV PILUS NON-CORE MINOR PILIN PILE"/>
    <property type="match status" value="1"/>
</dbReference>
<accession>A0ABR8VXF2</accession>
<dbReference type="Pfam" id="PF16732">
    <property type="entry name" value="ComP_DUS"/>
    <property type="match status" value="1"/>
</dbReference>
<dbReference type="Gene3D" id="3.30.700.10">
    <property type="entry name" value="Glycoprotein, Type 4 Pilin"/>
    <property type="match status" value="1"/>
</dbReference>